<evidence type="ECO:0000313" key="1">
    <source>
        <dbReference type="EMBL" id="OXE28726.1"/>
    </source>
</evidence>
<evidence type="ECO:0000313" key="2">
    <source>
        <dbReference type="Proteomes" id="UP000214596"/>
    </source>
</evidence>
<gene>
    <name evidence="1" type="ORF">CA163_32375</name>
</gene>
<accession>A0A227J0X2</accession>
<organism evidence="1 2">
    <name type="scientific">Vibrio parahaemolyticus</name>
    <dbReference type="NCBI Taxonomy" id="670"/>
    <lineage>
        <taxon>Bacteria</taxon>
        <taxon>Pseudomonadati</taxon>
        <taxon>Pseudomonadota</taxon>
        <taxon>Gammaproteobacteria</taxon>
        <taxon>Vibrionales</taxon>
        <taxon>Vibrionaceae</taxon>
        <taxon>Vibrio</taxon>
    </lineage>
</organism>
<proteinExistence type="predicted"/>
<dbReference type="PANTHER" id="PTHR35566:SF1">
    <property type="entry name" value="TYPE VI SECRETION SYSTEM BASEPLATE COMPONENT TSSK1"/>
    <property type="match status" value="1"/>
</dbReference>
<dbReference type="AlphaFoldDB" id="A0A227J0X2"/>
<dbReference type="InterPro" id="IPR010263">
    <property type="entry name" value="T6SS_TssK"/>
</dbReference>
<protein>
    <submittedName>
        <fullName evidence="1">Type VI secretion system-associated protein</fullName>
    </submittedName>
</protein>
<reference evidence="1 2" key="1">
    <citation type="journal article" date="2017" name="Appl. Environ. Microbiol.">
        <title>Parallel evolution of two clades of a major Atlantic endemic Vibrio parahaemolyticus pathogen lineage by independent acquisition of related pathogenicity islands.</title>
        <authorList>
            <person name="Xu F."/>
            <person name="Gonzalez-Escalona N."/>
            <person name="Drees K.P."/>
            <person name="Sebra R.P."/>
            <person name="Cooper V.S."/>
            <person name="Jones S.H."/>
            <person name="Whistler C.A."/>
        </authorList>
    </citation>
    <scope>NUCLEOTIDE SEQUENCE [LARGE SCALE GENOMIC DNA]</scope>
    <source>
        <strain evidence="1 2">MAVP-3</strain>
    </source>
</reference>
<dbReference type="EMBL" id="NIXT01004035">
    <property type="protein sequence ID" value="OXE28726.1"/>
    <property type="molecule type" value="Genomic_DNA"/>
</dbReference>
<dbReference type="Proteomes" id="UP000214596">
    <property type="component" value="Unassembled WGS sequence"/>
</dbReference>
<name>A0A227J0X2_VIBPH</name>
<comment type="caution">
    <text evidence="1">The sequence shown here is derived from an EMBL/GenBank/DDBJ whole genome shotgun (WGS) entry which is preliminary data.</text>
</comment>
<feature type="non-terminal residue" evidence="1">
    <location>
        <position position="95"/>
    </location>
</feature>
<dbReference type="Pfam" id="PF05936">
    <property type="entry name" value="T6SS_VasE"/>
    <property type="match status" value="1"/>
</dbReference>
<sequence length="95" mass="10875">MMQYSKTAWCEGMFLRPQHFQQHERAISNEYKGLHSLGGSYTWGVWNCRVKEHALKTGLIELDNLQAILPDMTLIDFSATTSFLSPLKVKKGTEN</sequence>
<dbReference type="PANTHER" id="PTHR35566">
    <property type="entry name" value="BLR3599 PROTEIN"/>
    <property type="match status" value="1"/>
</dbReference>